<organism evidence="2 3">
    <name type="scientific">Thalassotalea marina</name>
    <dbReference type="NCBI Taxonomy" id="1673741"/>
    <lineage>
        <taxon>Bacteria</taxon>
        <taxon>Pseudomonadati</taxon>
        <taxon>Pseudomonadota</taxon>
        <taxon>Gammaproteobacteria</taxon>
        <taxon>Alteromonadales</taxon>
        <taxon>Colwelliaceae</taxon>
        <taxon>Thalassotalea</taxon>
    </lineage>
</organism>
<dbReference type="RefSeq" id="WP_189768414.1">
    <property type="nucleotide sequence ID" value="NZ_BNCK01000003.1"/>
</dbReference>
<sequence>MKTLLITASALLFSSLSSMAYADANEGVLEGKYVPVSGFSHSREVSRVSLGEAPKQVGKFKVVFKREGWAALSEEDKNRIRKRLVIKGEYTGVMNMSNQTLAHTMVNKDKSGTLYSEGDFLIPSQGDPFCSAGEPLQGVEQMNIVAGTGEFANISSGTLFLKADVNNCPGTDGFLSNKFEFVAGEGSLEFSSN</sequence>
<gene>
    <name evidence="2" type="ORF">GCM10017161_12850</name>
</gene>
<feature type="chain" id="PRO_5037965747" evidence="1">
    <location>
        <begin position="21"/>
        <end position="193"/>
    </location>
</feature>
<dbReference type="AlphaFoldDB" id="A0A919BEH6"/>
<name>A0A919BEH6_9GAMM</name>
<comment type="caution">
    <text evidence="2">The sequence shown here is derived from an EMBL/GenBank/DDBJ whole genome shotgun (WGS) entry which is preliminary data.</text>
</comment>
<evidence type="ECO:0000256" key="1">
    <source>
        <dbReference type="SAM" id="SignalP"/>
    </source>
</evidence>
<reference evidence="2" key="2">
    <citation type="submission" date="2020-09" db="EMBL/GenBank/DDBJ databases">
        <authorList>
            <person name="Sun Q."/>
            <person name="Kim S."/>
        </authorList>
    </citation>
    <scope>NUCLEOTIDE SEQUENCE</scope>
    <source>
        <strain evidence="2">KCTC 42731</strain>
    </source>
</reference>
<dbReference type="EMBL" id="BNCK01000003">
    <property type="protein sequence ID" value="GHF86808.1"/>
    <property type="molecule type" value="Genomic_DNA"/>
</dbReference>
<reference evidence="2" key="1">
    <citation type="journal article" date="2014" name="Int. J. Syst. Evol. Microbiol.">
        <title>Complete genome sequence of Corynebacterium casei LMG S-19264T (=DSM 44701T), isolated from a smear-ripened cheese.</title>
        <authorList>
            <consortium name="US DOE Joint Genome Institute (JGI-PGF)"/>
            <person name="Walter F."/>
            <person name="Albersmeier A."/>
            <person name="Kalinowski J."/>
            <person name="Ruckert C."/>
        </authorList>
    </citation>
    <scope>NUCLEOTIDE SEQUENCE</scope>
    <source>
        <strain evidence="2">KCTC 42731</strain>
    </source>
</reference>
<evidence type="ECO:0000313" key="3">
    <source>
        <dbReference type="Proteomes" id="UP000623842"/>
    </source>
</evidence>
<proteinExistence type="predicted"/>
<feature type="signal peptide" evidence="1">
    <location>
        <begin position="1"/>
        <end position="20"/>
    </location>
</feature>
<keyword evidence="3" id="KW-1185">Reference proteome</keyword>
<dbReference type="Proteomes" id="UP000623842">
    <property type="component" value="Unassembled WGS sequence"/>
</dbReference>
<protein>
    <submittedName>
        <fullName evidence="2">Uncharacterized protein</fullName>
    </submittedName>
</protein>
<accession>A0A919BEH6</accession>
<evidence type="ECO:0000313" key="2">
    <source>
        <dbReference type="EMBL" id="GHF86808.1"/>
    </source>
</evidence>
<keyword evidence="1" id="KW-0732">Signal</keyword>